<dbReference type="SUPFAM" id="SSF81296">
    <property type="entry name" value="E set domains"/>
    <property type="match status" value="1"/>
</dbReference>
<accession>A0A2S1LHG7</accession>
<evidence type="ECO:0000313" key="4">
    <source>
        <dbReference type="Proteomes" id="UP000244527"/>
    </source>
</evidence>
<feature type="signal peptide" evidence="1">
    <location>
        <begin position="1"/>
        <end position="25"/>
    </location>
</feature>
<dbReference type="AlphaFoldDB" id="A0A2S1LHG7"/>
<organism evidence="3 4">
    <name type="scientific">Flavobacterium faecale</name>
    <dbReference type="NCBI Taxonomy" id="1355330"/>
    <lineage>
        <taxon>Bacteria</taxon>
        <taxon>Pseudomonadati</taxon>
        <taxon>Bacteroidota</taxon>
        <taxon>Flavobacteriia</taxon>
        <taxon>Flavobacteriales</taxon>
        <taxon>Flavobacteriaceae</taxon>
        <taxon>Flavobacterium</taxon>
    </lineage>
</organism>
<dbReference type="RefSeq" id="WP_108742134.1">
    <property type="nucleotide sequence ID" value="NZ_CP020918.1"/>
</dbReference>
<dbReference type="InterPro" id="IPR013783">
    <property type="entry name" value="Ig-like_fold"/>
</dbReference>
<evidence type="ECO:0000259" key="2">
    <source>
        <dbReference type="Pfam" id="PF01833"/>
    </source>
</evidence>
<dbReference type="Proteomes" id="UP000244527">
    <property type="component" value="Chromosome"/>
</dbReference>
<keyword evidence="4" id="KW-1185">Reference proteome</keyword>
<reference evidence="3 4" key="1">
    <citation type="submission" date="2017-04" db="EMBL/GenBank/DDBJ databases">
        <title>Compelte genome sequence of WV33.</title>
        <authorList>
            <person name="Lee P.C."/>
        </authorList>
    </citation>
    <scope>NUCLEOTIDE SEQUENCE [LARGE SCALE GENOMIC DNA]</scope>
    <source>
        <strain evidence="3 4">WV33</strain>
    </source>
</reference>
<dbReference type="Pfam" id="PF01833">
    <property type="entry name" value="TIG"/>
    <property type="match status" value="1"/>
</dbReference>
<proteinExistence type="predicted"/>
<dbReference type="PROSITE" id="PS51257">
    <property type="entry name" value="PROKAR_LIPOPROTEIN"/>
    <property type="match status" value="1"/>
</dbReference>
<sequence length="388" mass="41468">MRKIIKNSRYILGFLIVCLVLSSCSNDNDSGAAAMLEGVYSLDNTTSPPTENKDKGFPGDLVKIEGSQLTNVKSVVLDNLVNVIFNPAMNSDKALFFNVFFDDKKGSRFGVQELKITKSNGEVIVSSFEILQPKVTISEKFEPIIPKVGTTVTVNGSWFFNISSVKFAGAAVTFTRISSTSLTFVVPANATSGGDVEITTPGGTVKRFLDIDQGFDVVKVADFDGGGLRTSNNWVKYGDAATLSYSSVGGTVGNYAELTWTGSKVNGYNGSQSDGGSPFMAATVTDPTKVSYLIDVNSGGAVGTKITLLIVDTDGGNWAYSYTIATTGWQTIEAKTSNFGANYNSSNFTQGVVNPSKINQVKMTIDQNGGTVTPSKVQFDNIKFKILR</sequence>
<name>A0A2S1LHG7_9FLAO</name>
<feature type="chain" id="PRO_5015404436" description="IPT/TIG domain-containing protein" evidence="1">
    <location>
        <begin position="26"/>
        <end position="388"/>
    </location>
</feature>
<feature type="domain" description="IPT/TIG" evidence="2">
    <location>
        <begin position="148"/>
        <end position="202"/>
    </location>
</feature>
<dbReference type="EMBL" id="CP020918">
    <property type="protein sequence ID" value="AWG23235.1"/>
    <property type="molecule type" value="Genomic_DNA"/>
</dbReference>
<protein>
    <recommendedName>
        <fullName evidence="2">IPT/TIG domain-containing protein</fullName>
    </recommendedName>
</protein>
<evidence type="ECO:0000256" key="1">
    <source>
        <dbReference type="SAM" id="SignalP"/>
    </source>
</evidence>
<dbReference type="Gene3D" id="2.60.40.10">
    <property type="entry name" value="Immunoglobulins"/>
    <property type="match status" value="2"/>
</dbReference>
<gene>
    <name evidence="3" type="ORF">FFWV33_17730</name>
</gene>
<dbReference type="InterPro" id="IPR002909">
    <property type="entry name" value="IPT_dom"/>
</dbReference>
<keyword evidence="1" id="KW-0732">Signal</keyword>
<dbReference type="InterPro" id="IPR014756">
    <property type="entry name" value="Ig_E-set"/>
</dbReference>
<dbReference type="OrthoDB" id="7061696at2"/>
<dbReference type="KEGG" id="ffa:FFWV33_17730"/>
<evidence type="ECO:0000313" key="3">
    <source>
        <dbReference type="EMBL" id="AWG23235.1"/>
    </source>
</evidence>